<dbReference type="OrthoDB" id="9807532at2"/>
<protein>
    <submittedName>
        <fullName evidence="2">OsmC family peroxiredoxin</fullName>
    </submittedName>
</protein>
<feature type="region of interest" description="Disordered" evidence="1">
    <location>
        <begin position="1"/>
        <end position="23"/>
    </location>
</feature>
<dbReference type="NCBIfam" id="TIGR03562">
    <property type="entry name" value="osmo_induc_OsmC"/>
    <property type="match status" value="1"/>
</dbReference>
<dbReference type="InterPro" id="IPR003718">
    <property type="entry name" value="OsmC/Ohr_fam"/>
</dbReference>
<dbReference type="InterPro" id="IPR052707">
    <property type="entry name" value="OsmC_Ohr_Peroxiredoxin"/>
</dbReference>
<dbReference type="InterPro" id="IPR036102">
    <property type="entry name" value="OsmC/Ohrsf"/>
</dbReference>
<keyword evidence="3" id="KW-1185">Reference proteome</keyword>
<dbReference type="InterPro" id="IPR015946">
    <property type="entry name" value="KH_dom-like_a/b"/>
</dbReference>
<dbReference type="AlphaFoldDB" id="A0A557WWL6"/>
<dbReference type="SUPFAM" id="SSF82784">
    <property type="entry name" value="OsmC-like"/>
    <property type="match status" value="1"/>
</dbReference>
<sequence length="155" mass="15842">MSIAERTTQTTWEGPLASGEGKLLEGSSGALDGLSLTWASRTEQPGGKTSPEELAAAAHSSCFAMALALKLGENRTPPQRLDVTATVILDEVDGIPTITTSRLKVSAQVAGLDAEAFAAVVGQAAALCPVSRLFAGATISVDAELDETESVRSAG</sequence>
<dbReference type="GO" id="GO:0004601">
    <property type="term" value="F:peroxidase activity"/>
    <property type="evidence" value="ECO:0007669"/>
    <property type="project" value="InterPro"/>
</dbReference>
<comment type="caution">
    <text evidence="2">The sequence shown here is derived from an EMBL/GenBank/DDBJ whole genome shotgun (WGS) entry which is preliminary data.</text>
</comment>
<gene>
    <name evidence="2" type="ORF">FPZ47_26550</name>
</gene>
<dbReference type="InterPro" id="IPR019904">
    <property type="entry name" value="Peroxiredoxin_OsmC"/>
</dbReference>
<feature type="compositionally biased region" description="Polar residues" evidence="1">
    <location>
        <begin position="1"/>
        <end position="12"/>
    </location>
</feature>
<name>A0A557WWL6_9MYCO</name>
<evidence type="ECO:0000256" key="1">
    <source>
        <dbReference type="SAM" id="MobiDB-lite"/>
    </source>
</evidence>
<dbReference type="PANTHER" id="PTHR42830:SF1">
    <property type="entry name" value="OSMOTICALLY INDUCIBLE FAMILY PROTEIN"/>
    <property type="match status" value="1"/>
</dbReference>
<organism evidence="2 3">
    <name type="scientific">Mycobacterium helveticum</name>
    <dbReference type="NCBI Taxonomy" id="2592811"/>
    <lineage>
        <taxon>Bacteria</taxon>
        <taxon>Bacillati</taxon>
        <taxon>Actinomycetota</taxon>
        <taxon>Actinomycetes</taxon>
        <taxon>Mycobacteriales</taxon>
        <taxon>Mycobacteriaceae</taxon>
        <taxon>Mycobacterium</taxon>
    </lineage>
</organism>
<dbReference type="GO" id="GO:0006979">
    <property type="term" value="P:response to oxidative stress"/>
    <property type="evidence" value="ECO:0007669"/>
    <property type="project" value="InterPro"/>
</dbReference>
<accession>A0A557WWL6</accession>
<reference evidence="2 3" key="1">
    <citation type="submission" date="2019-07" db="EMBL/GenBank/DDBJ databases">
        <title>New Mycobacterium species.</title>
        <authorList>
            <person name="Tortoli E."/>
            <person name="Ghielmetti G."/>
            <person name="Friedel U."/>
            <person name="Trovato A."/>
        </authorList>
    </citation>
    <scope>NUCLEOTIDE SEQUENCE [LARGE SCALE GENOMIC DNA]</scope>
    <source>
        <strain evidence="2 3">16-83</strain>
    </source>
</reference>
<proteinExistence type="predicted"/>
<dbReference type="Proteomes" id="UP000320513">
    <property type="component" value="Unassembled WGS sequence"/>
</dbReference>
<dbReference type="PANTHER" id="PTHR42830">
    <property type="entry name" value="OSMOTICALLY INDUCIBLE FAMILY PROTEIN"/>
    <property type="match status" value="1"/>
</dbReference>
<dbReference type="Pfam" id="PF02566">
    <property type="entry name" value="OsmC"/>
    <property type="match status" value="1"/>
</dbReference>
<dbReference type="EMBL" id="VMQU01000216">
    <property type="protein sequence ID" value="TVS77659.1"/>
    <property type="molecule type" value="Genomic_DNA"/>
</dbReference>
<evidence type="ECO:0000313" key="2">
    <source>
        <dbReference type="EMBL" id="TVS77659.1"/>
    </source>
</evidence>
<dbReference type="RefSeq" id="WP_144954068.1">
    <property type="nucleotide sequence ID" value="NZ_VMQU01000216.1"/>
</dbReference>
<dbReference type="Gene3D" id="3.30.300.20">
    <property type="match status" value="1"/>
</dbReference>
<evidence type="ECO:0000313" key="3">
    <source>
        <dbReference type="Proteomes" id="UP000320513"/>
    </source>
</evidence>